<keyword evidence="2" id="KW-1185">Reference proteome</keyword>
<reference evidence="1" key="1">
    <citation type="submission" date="2023-04" db="EMBL/GenBank/DDBJ databases">
        <title>Draft Genome sequencing of Naganishia species isolated from polar environments using Oxford Nanopore Technology.</title>
        <authorList>
            <person name="Leo P."/>
            <person name="Venkateswaran K."/>
        </authorList>
    </citation>
    <scope>NUCLEOTIDE SEQUENCE</scope>
    <source>
        <strain evidence="1">MNA-CCFEE 5262</strain>
    </source>
</reference>
<sequence>MTTCPALAGLMEFSELWKGLCARILLPQTISSDEAKLTPEEEALLEKWLGYYKDGVKGMIEYLAHKDTIALPGAIVEMRKERVKEGTLACENLQVVLSKEHSVESFKKALMKFMDSFFRLRGIVEQEEKARSEHIAEDVGSGASMWADESLGGEGENMDIVAQGNFLTMLGRLELDLESQERLLLAAGFPGSDMKSVKEALRDGSQLNSVYKDWEDMWGRLKAKPESGESGNTGTEATSAMAFSITIAHILHQISRTAFPIIESPICDCLAPLYFSTISNTKNMRSGSRLQSRCRLKRYVYFGWRTEKDRE</sequence>
<protein>
    <submittedName>
        <fullName evidence="1">Uncharacterized protein</fullName>
    </submittedName>
</protein>
<comment type="caution">
    <text evidence="1">The sequence shown here is derived from an EMBL/GenBank/DDBJ whole genome shotgun (WGS) entry which is preliminary data.</text>
</comment>
<dbReference type="Proteomes" id="UP001230649">
    <property type="component" value="Unassembled WGS sequence"/>
</dbReference>
<proteinExistence type="predicted"/>
<accession>A0ACC2V168</accession>
<evidence type="ECO:0000313" key="2">
    <source>
        <dbReference type="Proteomes" id="UP001230649"/>
    </source>
</evidence>
<evidence type="ECO:0000313" key="1">
    <source>
        <dbReference type="EMBL" id="KAJ9092833.1"/>
    </source>
</evidence>
<dbReference type="EMBL" id="JASBWS010000165">
    <property type="protein sequence ID" value="KAJ9092833.1"/>
    <property type="molecule type" value="Genomic_DNA"/>
</dbReference>
<name>A0ACC2V168_9TREE</name>
<organism evidence="1 2">
    <name type="scientific">Naganishia adeliensis</name>
    <dbReference type="NCBI Taxonomy" id="92952"/>
    <lineage>
        <taxon>Eukaryota</taxon>
        <taxon>Fungi</taxon>
        <taxon>Dikarya</taxon>
        <taxon>Basidiomycota</taxon>
        <taxon>Agaricomycotina</taxon>
        <taxon>Tremellomycetes</taxon>
        <taxon>Filobasidiales</taxon>
        <taxon>Filobasidiaceae</taxon>
        <taxon>Naganishia</taxon>
    </lineage>
</organism>
<gene>
    <name evidence="1" type="ORF">QFC20_007261</name>
</gene>